<keyword evidence="6" id="KW-0418">Kinase</keyword>
<reference evidence="6 7" key="1">
    <citation type="journal article" date="2016" name="Appl. Microbiol. Biotechnol.">
        <title>Characterization of T-DNA insertion mutants with decreased virulence in the entomopathogenic fungus Beauveria bassiana JEF-007.</title>
        <authorList>
            <person name="Kim S."/>
            <person name="Lee S.J."/>
            <person name="Nai Y.S."/>
            <person name="Yu J.S."/>
            <person name="Lee M.R."/>
            <person name="Yang Y.T."/>
            <person name="Kim J.S."/>
        </authorList>
    </citation>
    <scope>NUCLEOTIDE SEQUENCE [LARGE SCALE GENOMIC DNA]</scope>
    <source>
        <strain evidence="6 7">JEF-007</strain>
    </source>
</reference>
<dbReference type="Gene3D" id="1.25.40.20">
    <property type="entry name" value="Ankyrin repeat-containing domain"/>
    <property type="match status" value="1"/>
</dbReference>
<dbReference type="AlphaFoldDB" id="A0A2N6ND33"/>
<evidence type="ECO:0000313" key="6">
    <source>
        <dbReference type="EMBL" id="PMB65157.1"/>
    </source>
</evidence>
<dbReference type="InterPro" id="IPR054471">
    <property type="entry name" value="GPIID_WHD"/>
</dbReference>
<organism evidence="6 7">
    <name type="scientific">Beauveria bassiana</name>
    <name type="common">White muscardine disease fungus</name>
    <name type="synonym">Tritirachium shiotae</name>
    <dbReference type="NCBI Taxonomy" id="176275"/>
    <lineage>
        <taxon>Eukaryota</taxon>
        <taxon>Fungi</taxon>
        <taxon>Dikarya</taxon>
        <taxon>Ascomycota</taxon>
        <taxon>Pezizomycotina</taxon>
        <taxon>Sordariomycetes</taxon>
        <taxon>Hypocreomycetidae</taxon>
        <taxon>Hypocreales</taxon>
        <taxon>Cordycipitaceae</taxon>
        <taxon>Beauveria</taxon>
    </lineage>
</organism>
<dbReference type="OMA" id="KELPICY"/>
<protein>
    <submittedName>
        <fullName evidence="6">Kinase D-interacting substrate</fullName>
    </submittedName>
</protein>
<dbReference type="EMBL" id="MRVG01000010">
    <property type="protein sequence ID" value="PMB65157.1"/>
    <property type="molecule type" value="Genomic_DNA"/>
</dbReference>
<dbReference type="Proteomes" id="UP000235728">
    <property type="component" value="Unassembled WGS sequence"/>
</dbReference>
<keyword evidence="2" id="KW-0040">ANK repeat</keyword>
<accession>A0A2N6ND33</accession>
<dbReference type="Pfam" id="PF22939">
    <property type="entry name" value="WHD_GPIID"/>
    <property type="match status" value="1"/>
</dbReference>
<comment type="caution">
    <text evidence="6">The sequence shown here is derived from an EMBL/GenBank/DDBJ whole genome shotgun (WGS) entry which is preliminary data.</text>
</comment>
<dbReference type="PROSITE" id="PS50297">
    <property type="entry name" value="ANK_REP_REGION"/>
    <property type="match status" value="2"/>
</dbReference>
<dbReference type="Pfam" id="PF12796">
    <property type="entry name" value="Ank_2"/>
    <property type="match status" value="2"/>
</dbReference>
<evidence type="ECO:0000259" key="5">
    <source>
        <dbReference type="Pfam" id="PF24883"/>
    </source>
</evidence>
<feature type="compositionally biased region" description="Low complexity" evidence="3">
    <location>
        <begin position="19"/>
        <end position="29"/>
    </location>
</feature>
<dbReference type="InterPro" id="IPR036770">
    <property type="entry name" value="Ankyrin_rpt-contain_sf"/>
</dbReference>
<evidence type="ECO:0000256" key="2">
    <source>
        <dbReference type="PROSITE-ProRule" id="PRU00023"/>
    </source>
</evidence>
<proteinExistence type="predicted"/>
<dbReference type="InterPro" id="IPR056884">
    <property type="entry name" value="NPHP3-like_N"/>
</dbReference>
<feature type="region of interest" description="Disordered" evidence="3">
    <location>
        <begin position="1"/>
        <end position="34"/>
    </location>
</feature>
<dbReference type="GO" id="GO:0016301">
    <property type="term" value="F:kinase activity"/>
    <property type="evidence" value="ECO:0007669"/>
    <property type="project" value="UniProtKB-KW"/>
</dbReference>
<evidence type="ECO:0000256" key="1">
    <source>
        <dbReference type="ARBA" id="ARBA00022737"/>
    </source>
</evidence>
<feature type="repeat" description="ANK" evidence="2">
    <location>
        <begin position="1016"/>
        <end position="1048"/>
    </location>
</feature>
<evidence type="ECO:0000259" key="4">
    <source>
        <dbReference type="Pfam" id="PF22939"/>
    </source>
</evidence>
<dbReference type="InterPro" id="IPR029058">
    <property type="entry name" value="AB_hydrolase_fold"/>
</dbReference>
<feature type="domain" description="Nephrocystin 3-like N-terminal" evidence="5">
    <location>
        <begin position="457"/>
        <end position="639"/>
    </location>
</feature>
<dbReference type="Gene3D" id="3.40.50.1820">
    <property type="entry name" value="alpha/beta hydrolase"/>
    <property type="match status" value="1"/>
</dbReference>
<name>A0A2N6ND33_BEABA</name>
<dbReference type="PANTHER" id="PTHR10039">
    <property type="entry name" value="AMELOGENIN"/>
    <property type="match status" value="1"/>
</dbReference>
<dbReference type="PROSITE" id="PS50088">
    <property type="entry name" value="ANK_REPEAT"/>
    <property type="match status" value="3"/>
</dbReference>
<evidence type="ECO:0000313" key="7">
    <source>
        <dbReference type="Proteomes" id="UP000235728"/>
    </source>
</evidence>
<evidence type="ECO:0000256" key="3">
    <source>
        <dbReference type="SAM" id="MobiDB-lite"/>
    </source>
</evidence>
<sequence length="1136" mass="126753">MPSLFSRLNRRRGERPDPTKASAPAAPAAPRKRRAPVFRVRGVPPDLDRASLLALLESHNDLSGCGIGIHTLAVDIDGRQVATIFFTEDKIPPRLKALERHRAAAVEIPVEIPVDGAPRSHPAAVERSGDGPQTVKLSVDRLLLGLTTLYMPEKNNHHFDVLAVHGLGGSHPYGSFVSRETGHMWLKDDLPRVIPSARIIIYGYDTKLAKNNDCVQVDDLGSSLFLEMVNLWQEAQSAPTKPLVLIGLSLGGLLVKEALIRLSESKLWSELGTVRGVLLFGTPNDGMRMESFRQIVKDNSNRLMLETLNSLNSHFLETQNPVFHKLQCRASFEVFCFWERLPSPAAKMKPGGGDDDYSMDGELGHLVTKTSATSCLLSGAPKERKIGMRTDHSGLVKFNSNDPNFEKVKPILVHMCGPGRGAAATDSLPALTEAQKECQAALYFTQRKPPSRESDDNTGKWLFTHEEYKRWHSCPGGLLWVKGIAGSGKSTLLRQTLKRIKALPSAGKPPLVLDFFFDRQGCALQKSPVGLFRSLLHQILTRVPHVLAAFVNDFQQRSAAEKQPPDDAAKWSDDDLRAALRSSLAAVLQERPVWLLVDALDEADDEAAAVGVVHEFKTLLDGVKVSAGDFPLRIIFTARPHLVRDDEYRFKVTVQDNNNTDIADWVKQRFSTNRELKKSKVGELITVRAGGLFLWASLIVERAHEMWRQGKGLMSIENMVCEKHAKHAKLADVYRQMLNDLVEEGHGLAQKLFLWICFAKRPLTLDEVKWALIVDAKCSYRSLADCKGHGEFYSEMARRVVYISRGLVEIEPSSSPSSSAQHVVRFIHQTVPDFLLREGGLASILHDPTLTTADVGRLAHYQLSRTCIRYLAMEEIAQSIVTARNDLAAFPLLHYATTSWVAHTEQSDQHDLPDFFHWPSEHSEQLVQRWVQIYGKIARFSEDRPPEGISLVHIVVRYNLMGALEEIVKRNVPVEILDVKNNYGRTPLLYAAERGHRAVVKRLLEKGACPNSCDYIGWTPLLHASEKGHKAVVEDLLVKKANINAQDRFGATALHWAIWRRNETIISHLLKNAADTEVTEKGGGTPLAWAIEIGSETTVRELLQGGSAVNYWYKSMPLSRAVWKGDDRIVKLLLEP</sequence>
<keyword evidence="6" id="KW-0808">Transferase</keyword>
<feature type="domain" description="GPI inositol-deacylase winged helix" evidence="4">
    <location>
        <begin position="744"/>
        <end position="839"/>
    </location>
</feature>
<keyword evidence="1" id="KW-0677">Repeat</keyword>
<feature type="repeat" description="ANK" evidence="2">
    <location>
        <begin position="1049"/>
        <end position="1081"/>
    </location>
</feature>
<gene>
    <name evidence="6" type="ORF">BM221_008513</name>
</gene>
<dbReference type="Pfam" id="PF24883">
    <property type="entry name" value="NPHP3_N"/>
    <property type="match status" value="1"/>
</dbReference>
<dbReference type="SMART" id="SM00248">
    <property type="entry name" value="ANK"/>
    <property type="match status" value="5"/>
</dbReference>
<dbReference type="InterPro" id="IPR027417">
    <property type="entry name" value="P-loop_NTPase"/>
</dbReference>
<feature type="repeat" description="ANK" evidence="2">
    <location>
        <begin position="983"/>
        <end position="1015"/>
    </location>
</feature>
<dbReference type="InterPro" id="IPR002110">
    <property type="entry name" value="Ankyrin_rpt"/>
</dbReference>
<dbReference type="SUPFAM" id="SSF52540">
    <property type="entry name" value="P-loop containing nucleoside triphosphate hydrolases"/>
    <property type="match status" value="1"/>
</dbReference>
<dbReference type="Gene3D" id="3.40.50.300">
    <property type="entry name" value="P-loop containing nucleotide triphosphate hydrolases"/>
    <property type="match status" value="1"/>
</dbReference>
<dbReference type="PANTHER" id="PTHR10039:SF5">
    <property type="entry name" value="NACHT DOMAIN-CONTAINING PROTEIN"/>
    <property type="match status" value="1"/>
</dbReference>
<dbReference type="SUPFAM" id="SSF53474">
    <property type="entry name" value="alpha/beta-Hydrolases"/>
    <property type="match status" value="1"/>
</dbReference>
<dbReference type="SUPFAM" id="SSF48403">
    <property type="entry name" value="Ankyrin repeat"/>
    <property type="match status" value="1"/>
</dbReference>